<evidence type="ECO:0000313" key="2">
    <source>
        <dbReference type="Proteomes" id="UP001316803"/>
    </source>
</evidence>
<dbReference type="AlphaFoldDB" id="A0AAN8I9C9"/>
<reference evidence="1 2" key="1">
    <citation type="submission" date="2022-12" db="EMBL/GenBank/DDBJ databases">
        <title>Genomic features and morphological characterization of a novel Knufia sp. strain isolated from spacecraft assembly facility.</title>
        <authorList>
            <person name="Teixeira M."/>
            <person name="Chander A.M."/>
            <person name="Stajich J.E."/>
            <person name="Venkateswaran K."/>
        </authorList>
    </citation>
    <scope>NUCLEOTIDE SEQUENCE [LARGE SCALE GENOMIC DNA]</scope>
    <source>
        <strain evidence="1 2">FJI-L2-BK-P2</strain>
    </source>
</reference>
<accession>A0AAN8I9C9</accession>
<sequence>MADGIRAKAEAFCQSYAQAVNCTDPTKTEEAAKAILSHYVPKGFVSFSMGSINPLGDHDKAASGAKPYLDRWFTLGIGLDVTLESSRIEVVSPYNALCFLTWKAHPFPQCGEKEWTFENVYSYRLLPGQEDSRGAFEFAISDNEISALLQRFPDFMNMAK</sequence>
<comment type="caution">
    <text evidence="1">The sequence shown here is derived from an EMBL/GenBank/DDBJ whole genome shotgun (WGS) entry which is preliminary data.</text>
</comment>
<dbReference type="EMBL" id="JAKLMC020000009">
    <property type="protein sequence ID" value="KAK5954155.1"/>
    <property type="molecule type" value="Genomic_DNA"/>
</dbReference>
<name>A0AAN8I9C9_9EURO</name>
<dbReference type="Proteomes" id="UP001316803">
    <property type="component" value="Unassembled WGS sequence"/>
</dbReference>
<organism evidence="1 2">
    <name type="scientific">Knufia fluminis</name>
    <dbReference type="NCBI Taxonomy" id="191047"/>
    <lineage>
        <taxon>Eukaryota</taxon>
        <taxon>Fungi</taxon>
        <taxon>Dikarya</taxon>
        <taxon>Ascomycota</taxon>
        <taxon>Pezizomycotina</taxon>
        <taxon>Eurotiomycetes</taxon>
        <taxon>Chaetothyriomycetidae</taxon>
        <taxon>Chaetothyriales</taxon>
        <taxon>Trichomeriaceae</taxon>
        <taxon>Knufia</taxon>
    </lineage>
</organism>
<evidence type="ECO:0000313" key="1">
    <source>
        <dbReference type="EMBL" id="KAK5954155.1"/>
    </source>
</evidence>
<protein>
    <submittedName>
        <fullName evidence="1">Uncharacterized protein</fullName>
    </submittedName>
</protein>
<keyword evidence="2" id="KW-1185">Reference proteome</keyword>
<proteinExistence type="predicted"/>
<gene>
    <name evidence="1" type="ORF">OHC33_004727</name>
</gene>